<organism evidence="2 3">
    <name type="scientific">Caenorhabditis japonica</name>
    <dbReference type="NCBI Taxonomy" id="281687"/>
    <lineage>
        <taxon>Eukaryota</taxon>
        <taxon>Metazoa</taxon>
        <taxon>Ecdysozoa</taxon>
        <taxon>Nematoda</taxon>
        <taxon>Chromadorea</taxon>
        <taxon>Rhabditida</taxon>
        <taxon>Rhabditina</taxon>
        <taxon>Rhabditomorpha</taxon>
        <taxon>Rhabditoidea</taxon>
        <taxon>Rhabditidae</taxon>
        <taxon>Peloderinae</taxon>
        <taxon>Caenorhabditis</taxon>
    </lineage>
</organism>
<name>A0A8R1DF68_CAEJA</name>
<reference evidence="3" key="1">
    <citation type="submission" date="2010-08" db="EMBL/GenBank/DDBJ databases">
        <authorList>
            <consortium name="Caenorhabditis japonica Sequencing Consortium"/>
            <person name="Wilson R.K."/>
        </authorList>
    </citation>
    <scope>NUCLEOTIDE SEQUENCE [LARGE SCALE GENOMIC DNA]</scope>
    <source>
        <strain evidence="3">DF5081</strain>
    </source>
</reference>
<dbReference type="PROSITE" id="PS52001">
    <property type="entry name" value="AD"/>
    <property type="match status" value="1"/>
</dbReference>
<evidence type="ECO:0000259" key="1">
    <source>
        <dbReference type="PROSITE" id="PS52001"/>
    </source>
</evidence>
<dbReference type="AlphaFoldDB" id="A0A8R1DF68"/>
<dbReference type="InterPro" id="IPR047574">
    <property type="entry name" value="AD"/>
</dbReference>
<dbReference type="EnsemblMetazoa" id="CJA00648.1">
    <property type="protein sequence ID" value="CJA00648.1"/>
    <property type="gene ID" value="WBGene00119852"/>
</dbReference>
<reference evidence="2" key="2">
    <citation type="submission" date="2022-06" db="UniProtKB">
        <authorList>
            <consortium name="EnsemblMetazoa"/>
        </authorList>
    </citation>
    <scope>IDENTIFICATION</scope>
    <source>
        <strain evidence="2">DF5081</strain>
    </source>
</reference>
<dbReference type="InterPro" id="IPR019181">
    <property type="entry name" value="LSM12_ABD"/>
</dbReference>
<sequence>MVSVVVLDEKSIHIGDTVKLETLHGFTTEGAILSFDEKQKVLVLDTKESATAKPLVRIFNSRHLKSLKVLNDRTEGSTAAAMAKNELFSRNNPSAAKTTERLTKTMHEVKPSVMAAENVSMRGQQAYVQIKRTIGDTRWSGDQIRVLGTVLVGAPYGVDDVVKDATATGFDETRATTTLAQVQKILSKPLTEHKVRVPLDFIAGAVSAH</sequence>
<accession>A0A8R1DF68</accession>
<dbReference type="PANTHER" id="PTHR13542">
    <property type="entry name" value="LSM12 HOMOLOG"/>
    <property type="match status" value="1"/>
</dbReference>
<dbReference type="InterPro" id="IPR039683">
    <property type="entry name" value="Lsm12-like"/>
</dbReference>
<dbReference type="Proteomes" id="UP000005237">
    <property type="component" value="Unassembled WGS sequence"/>
</dbReference>
<dbReference type="Pfam" id="PF09793">
    <property type="entry name" value="AD"/>
    <property type="match status" value="1"/>
</dbReference>
<evidence type="ECO:0000313" key="2">
    <source>
        <dbReference type="EnsemblMetazoa" id="CJA00648.1"/>
    </source>
</evidence>
<protein>
    <submittedName>
        <fullName evidence="2">AD domain-containing protein</fullName>
    </submittedName>
</protein>
<feature type="domain" description="AD" evidence="1">
    <location>
        <begin position="89"/>
        <end position="194"/>
    </location>
</feature>
<evidence type="ECO:0000313" key="3">
    <source>
        <dbReference type="Proteomes" id="UP000005237"/>
    </source>
</evidence>
<keyword evidence="3" id="KW-1185">Reference proteome</keyword>
<dbReference type="SMART" id="SM00995">
    <property type="entry name" value="AD"/>
    <property type="match status" value="1"/>
</dbReference>
<dbReference type="InterPro" id="IPR048478">
    <property type="entry name" value="LSM12_LSM"/>
</dbReference>
<proteinExistence type="predicted"/>
<dbReference type="Pfam" id="PF21166">
    <property type="entry name" value="LSM12_LSM"/>
    <property type="match status" value="1"/>
</dbReference>